<sequence>MLNRLYYNLKEPTVFSSAGPLQKASKQPAKKVQQFLESQPVYSRHKQVRYKFPRRQTRGDFIFSHVQADLIDLSALSRQNKGHRFCLSMIDCHSRFAFTIPLHRKTVYRILHLIMEKYGYDVRGVCTPQQVFDGKKKPAEMSPTPSKKPKFKIGEIVRMSHQNKAFRRGYKSGRNEVFHIVQALAGSPPTYRLVDKFGEEISGIVYEQEIVHAV</sequence>
<gene>
    <name evidence="1" type="primary">WBGene00280816</name>
</gene>
<proteinExistence type="predicted"/>
<dbReference type="Proteomes" id="UP000005239">
    <property type="component" value="Unassembled WGS sequence"/>
</dbReference>
<dbReference type="AlphaFoldDB" id="A0A8R1UZ65"/>
<keyword evidence="2" id="KW-1185">Reference proteome</keyword>
<name>A0A8R1UZ65_PRIPA</name>
<dbReference type="PANTHER" id="PTHR46585:SF1">
    <property type="entry name" value="CHROMO DOMAIN-CONTAINING PROTEIN"/>
    <property type="match status" value="1"/>
</dbReference>
<evidence type="ECO:0000313" key="1">
    <source>
        <dbReference type="EnsemblMetazoa" id="PPA42447.1"/>
    </source>
</evidence>
<evidence type="ECO:0000313" key="2">
    <source>
        <dbReference type="Proteomes" id="UP000005239"/>
    </source>
</evidence>
<accession>A0A8R1UZ65</accession>
<dbReference type="PANTHER" id="PTHR46585">
    <property type="entry name" value="INTEGRASE CORE DOMAIN CONTAINING PROTEIN"/>
    <property type="match status" value="1"/>
</dbReference>
<reference evidence="2" key="1">
    <citation type="journal article" date="2008" name="Nat. Genet.">
        <title>The Pristionchus pacificus genome provides a unique perspective on nematode lifestyle and parasitism.</title>
        <authorList>
            <person name="Dieterich C."/>
            <person name="Clifton S.W."/>
            <person name="Schuster L.N."/>
            <person name="Chinwalla A."/>
            <person name="Delehaunty K."/>
            <person name="Dinkelacker I."/>
            <person name="Fulton L."/>
            <person name="Fulton R."/>
            <person name="Godfrey J."/>
            <person name="Minx P."/>
            <person name="Mitreva M."/>
            <person name="Roeseler W."/>
            <person name="Tian H."/>
            <person name="Witte H."/>
            <person name="Yang S.P."/>
            <person name="Wilson R.K."/>
            <person name="Sommer R.J."/>
        </authorList>
    </citation>
    <scope>NUCLEOTIDE SEQUENCE [LARGE SCALE GENOMIC DNA]</scope>
    <source>
        <strain evidence="2">PS312</strain>
    </source>
</reference>
<dbReference type="EnsemblMetazoa" id="PPA42447.1">
    <property type="protein sequence ID" value="PPA42447.1"/>
    <property type="gene ID" value="WBGene00280816"/>
</dbReference>
<reference evidence="1" key="2">
    <citation type="submission" date="2022-06" db="UniProtKB">
        <authorList>
            <consortium name="EnsemblMetazoa"/>
        </authorList>
    </citation>
    <scope>IDENTIFICATION</scope>
    <source>
        <strain evidence="1">PS312</strain>
    </source>
</reference>
<organism evidence="1 2">
    <name type="scientific">Pristionchus pacificus</name>
    <name type="common">Parasitic nematode worm</name>
    <dbReference type="NCBI Taxonomy" id="54126"/>
    <lineage>
        <taxon>Eukaryota</taxon>
        <taxon>Metazoa</taxon>
        <taxon>Ecdysozoa</taxon>
        <taxon>Nematoda</taxon>
        <taxon>Chromadorea</taxon>
        <taxon>Rhabditida</taxon>
        <taxon>Rhabditina</taxon>
        <taxon>Diplogasteromorpha</taxon>
        <taxon>Diplogasteroidea</taxon>
        <taxon>Neodiplogasteridae</taxon>
        <taxon>Pristionchus</taxon>
    </lineage>
</organism>
<evidence type="ECO:0008006" key="3">
    <source>
        <dbReference type="Google" id="ProtNLM"/>
    </source>
</evidence>
<protein>
    <recommendedName>
        <fullName evidence="3">Integrase catalytic domain-containing protein</fullName>
    </recommendedName>
</protein>